<dbReference type="AlphaFoldDB" id="A0A8X6TTD5"/>
<keyword evidence="1" id="KW-0347">Helicase</keyword>
<keyword evidence="1" id="KW-0378">Hydrolase</keyword>
<keyword evidence="1" id="KW-0067">ATP-binding</keyword>
<evidence type="ECO:0000313" key="2">
    <source>
        <dbReference type="Proteomes" id="UP000887013"/>
    </source>
</evidence>
<evidence type="ECO:0000313" key="1">
    <source>
        <dbReference type="EMBL" id="GFT53952.1"/>
    </source>
</evidence>
<dbReference type="EMBL" id="BMAW01017421">
    <property type="protein sequence ID" value="GFT53952.1"/>
    <property type="molecule type" value="Genomic_DNA"/>
</dbReference>
<dbReference type="OrthoDB" id="416437at2759"/>
<gene>
    <name evidence="1" type="primary">pif1_10</name>
    <name evidence="1" type="ORF">NPIL_60661</name>
</gene>
<name>A0A8X6TTD5_NEPPI</name>
<dbReference type="Proteomes" id="UP000887013">
    <property type="component" value="Unassembled WGS sequence"/>
</dbReference>
<accession>A0A8X6TTD5</accession>
<comment type="caution">
    <text evidence="1">The sequence shown here is derived from an EMBL/GenBank/DDBJ whole genome shotgun (WGS) entry which is preliminary data.</text>
</comment>
<dbReference type="GO" id="GO:0004386">
    <property type="term" value="F:helicase activity"/>
    <property type="evidence" value="ECO:0007669"/>
    <property type="project" value="UniProtKB-KW"/>
</dbReference>
<proteinExistence type="predicted"/>
<keyword evidence="1" id="KW-0547">Nucleotide-binding</keyword>
<dbReference type="Gene3D" id="3.90.70.120">
    <property type="match status" value="1"/>
</dbReference>
<organism evidence="1 2">
    <name type="scientific">Nephila pilipes</name>
    <name type="common">Giant wood spider</name>
    <name type="synonym">Nephila maculata</name>
    <dbReference type="NCBI Taxonomy" id="299642"/>
    <lineage>
        <taxon>Eukaryota</taxon>
        <taxon>Metazoa</taxon>
        <taxon>Ecdysozoa</taxon>
        <taxon>Arthropoda</taxon>
        <taxon>Chelicerata</taxon>
        <taxon>Arachnida</taxon>
        <taxon>Araneae</taxon>
        <taxon>Araneomorphae</taxon>
        <taxon>Entelegynae</taxon>
        <taxon>Araneoidea</taxon>
        <taxon>Nephilidae</taxon>
        <taxon>Nephila</taxon>
    </lineage>
</organism>
<keyword evidence="2" id="KW-1185">Reference proteome</keyword>
<sequence>MVVANMICASILSPPLWNRIILDENMLAADHLYSTIKYQTNQQPGALDILQSEYLFIRNFDVIKVNIRMFGRNFLLNYDENNWYIAGSLNDGDNDNEFIFTLHQTLTNIKYYFTDSHACGERGAPTRGYNGKACIIECDTIEELVHILRRIVGSSSTAFPMYFIDVVPIDVENGELEEPIEDIVELETESENNLPFVSMQTAVMAPIDFNQSIVEDE</sequence>
<protein>
    <submittedName>
        <fullName evidence="1">ATP-dependent DNA helicase</fullName>
    </submittedName>
</protein>
<reference evidence="1" key="1">
    <citation type="submission" date="2020-08" db="EMBL/GenBank/DDBJ databases">
        <title>Multicomponent nature underlies the extraordinary mechanical properties of spider dragline silk.</title>
        <authorList>
            <person name="Kono N."/>
            <person name="Nakamura H."/>
            <person name="Mori M."/>
            <person name="Yoshida Y."/>
            <person name="Ohtoshi R."/>
            <person name="Malay A.D."/>
            <person name="Moran D.A.P."/>
            <person name="Tomita M."/>
            <person name="Numata K."/>
            <person name="Arakawa K."/>
        </authorList>
    </citation>
    <scope>NUCLEOTIDE SEQUENCE</scope>
</reference>